<accession>K0CA80</accession>
<dbReference type="InterPro" id="IPR032623">
    <property type="entry name" value="FecR_N"/>
</dbReference>
<dbReference type="Proteomes" id="UP000006286">
    <property type="component" value="Chromosome"/>
</dbReference>
<dbReference type="GO" id="GO:0016989">
    <property type="term" value="F:sigma factor antagonist activity"/>
    <property type="evidence" value="ECO:0007669"/>
    <property type="project" value="TreeGrafter"/>
</dbReference>
<dbReference type="InterPro" id="IPR006860">
    <property type="entry name" value="FecR"/>
</dbReference>
<dbReference type="STRING" id="930169.B5T_01255"/>
<dbReference type="Gene3D" id="2.60.120.1440">
    <property type="match status" value="1"/>
</dbReference>
<dbReference type="Pfam" id="PF04773">
    <property type="entry name" value="FecR"/>
    <property type="match status" value="1"/>
</dbReference>
<dbReference type="EMBL" id="CP003466">
    <property type="protein sequence ID" value="AFT69538.1"/>
    <property type="molecule type" value="Genomic_DNA"/>
</dbReference>
<dbReference type="RefSeq" id="WP_014993616.1">
    <property type="nucleotide sequence ID" value="NC_018691.1"/>
</dbReference>
<dbReference type="InterPro" id="IPR012373">
    <property type="entry name" value="Ferrdict_sens_TM"/>
</dbReference>
<dbReference type="PIRSF" id="PIRSF018266">
    <property type="entry name" value="FecR"/>
    <property type="match status" value="1"/>
</dbReference>
<dbReference type="PANTHER" id="PTHR30273">
    <property type="entry name" value="PERIPLASMIC SIGNAL SENSOR AND SIGMA FACTOR ACTIVATOR FECR-RELATED"/>
    <property type="match status" value="1"/>
</dbReference>
<sequence>MSSDAAIDNTLLKEAADWAMIFRYDQPDASQHQAFERWRQQSKAHDAAWQRAESVFHAFEQVPEPIGKTAIAKLGTGHDRRRMLKLLSLALVAAPVGGLVWHQLPWQSWAADAYTATGEQRTIGLPDGSRLVLNTNSAVNIAFSAQARRIRLVKGEVLITTHADPAPVARPFLIDTANGVVRALGTRFSVRQREQQQCHVAVFERAVEIRPLLGAARTLNAGEQADFDMNGVNTPSPVDDSAALWERGMLLAKDMRLEDVIAELARHRRGILRCDPAVASLRVSGAISLADTDAGLALLEKNLPLRIRRITPYWISVGPDG</sequence>
<protein>
    <submittedName>
        <fullName evidence="3">Sigma factor regulatory protein FecR</fullName>
    </submittedName>
</protein>
<evidence type="ECO:0000259" key="2">
    <source>
        <dbReference type="Pfam" id="PF16220"/>
    </source>
</evidence>
<dbReference type="AlphaFoldDB" id="K0CA80"/>
<feature type="domain" description="FecR N-terminal" evidence="2">
    <location>
        <begin position="13"/>
        <end position="54"/>
    </location>
</feature>
<dbReference type="PATRIC" id="fig|930169.3.peg.1229"/>
<dbReference type="HOGENOM" id="CLU_050192_0_0_6"/>
<dbReference type="PANTHER" id="PTHR30273:SF2">
    <property type="entry name" value="PROTEIN FECR"/>
    <property type="match status" value="1"/>
</dbReference>
<dbReference type="eggNOG" id="COG3712">
    <property type="taxonomic scope" value="Bacteria"/>
</dbReference>
<reference evidence="3 4" key="1">
    <citation type="journal article" date="2012" name="J. Bacteriol.">
        <title>Complete genome sequence of Alcanivorax dieselolei type strain B5.</title>
        <authorList>
            <person name="Lai Q."/>
            <person name="Li W."/>
            <person name="Shao Z."/>
        </authorList>
    </citation>
    <scope>NUCLEOTIDE SEQUENCE [LARGE SCALE GENOMIC DNA]</scope>
    <source>
        <strain evidence="4">DSM 16502 / CGMCC 1.3690 / B-5</strain>
    </source>
</reference>
<name>K0CA80_ALCDB</name>
<evidence type="ECO:0000313" key="3">
    <source>
        <dbReference type="EMBL" id="AFT69538.1"/>
    </source>
</evidence>
<evidence type="ECO:0000313" key="4">
    <source>
        <dbReference type="Proteomes" id="UP000006286"/>
    </source>
</evidence>
<evidence type="ECO:0000259" key="1">
    <source>
        <dbReference type="Pfam" id="PF04773"/>
    </source>
</evidence>
<feature type="domain" description="FecR protein" evidence="1">
    <location>
        <begin position="114"/>
        <end position="208"/>
    </location>
</feature>
<organism evidence="3 4">
    <name type="scientific">Alcanivorax dieselolei (strain DSM 16502 / CGMCC 1.3690 / MCCC 1A00001 / B-5)</name>
    <name type="common">Alloalcanivorax dieselolei</name>
    <dbReference type="NCBI Taxonomy" id="930169"/>
    <lineage>
        <taxon>Bacteria</taxon>
        <taxon>Pseudomonadati</taxon>
        <taxon>Pseudomonadota</taxon>
        <taxon>Gammaproteobacteria</taxon>
        <taxon>Oceanospirillales</taxon>
        <taxon>Alcanivoracaceae</taxon>
        <taxon>Alloalcanivorax</taxon>
    </lineage>
</organism>
<gene>
    <name evidence="3" type="ordered locus">B5T_01255</name>
</gene>
<keyword evidence="4" id="KW-1185">Reference proteome</keyword>
<dbReference type="Pfam" id="PF16220">
    <property type="entry name" value="DUF4880"/>
    <property type="match status" value="1"/>
</dbReference>
<proteinExistence type="predicted"/>
<dbReference type="KEGG" id="adi:B5T_01255"/>